<dbReference type="InterPro" id="IPR017441">
    <property type="entry name" value="Protein_kinase_ATP_BS"/>
</dbReference>
<dbReference type="InterPro" id="IPR002110">
    <property type="entry name" value="Ankyrin_rpt"/>
</dbReference>
<sequence>MDLDYELLASIASGGLGSWVSDAAGSTVYVKSDDCVGCLRDLQRFFRGDDPEGRPAFFAVSKYNFTRSDLVPLICAYPDDADVVYNALKVATFLTMPPSHPLVTTNRAQQEEHMQGVREAFLASEDALAAVVGMLAEPLSRHPRMNEQDTALVQLVITFLRNLMAMPDAPAGGATVGLAAAAVAGDARRRLKACLLHRLFQDNVANLLLLLAQHAQQRPFRNEASVLVDTFMHLFSGVEPQQLLDSQSLLAAEKEAAEREEAERQVKKAAAAAAAQHGKGTAAGRPAARAPVATTAHLARLPALPAGARARMAGAVARGVTVPRHVLQSAPSRHAHSGAVYVRKHSDHNANIVVRHNPNRAELPTMPAVADARKAAAERKDGGVSKGTTGAAAGRQQRLGAELLVKLDSFLQQFLEGAYDLLMGQVFKEVQPGLNISRLGAGEFHSFVKLATYCTRYVRLKEERKLQHKMRQQAAGQGEQAAGGAAAAESGDEESSPFAAISATLGWDCFHWVTMLWIMLSNMEGGGKQKNHGDKNWDLQHASVPLLKEMLLTLDLARVAGSPADRRAADRLQRRLLHDDLKESGLLPVLARLIKGYNFRFQPRWHAVDLIETLHIVLGMLDRLSTSEPGGFKVKAAVRPVSRRPRKQQPAPPVGGDGEGEGAADEQQQQEEQEGQGEAGREQQGGSAAADGEQQQQQSIPDGDEPSSAGELAARRANVGRSGDPLEEVEEEEEKARRPATREVSFEAARRVRVECAHPAVLHFYSWLLQGYRTNAPFTNHAILSFFRRIADPHQLNLEPMLYQLSVLRLFETILSDPVIKRSPDHQELLAFAKRTVRNMFERMMPDVSELRQQAGAIEANLEGRFAAADAGAAGREGAGESGEAGGDSTEEDARRKQRLALAEIKGRENAGAAMFVELLFWTSANTADDVRNEYNWRGLVNPEDHRRRGGRRGRGSALGDDDVSDGEGQRFFGTYKGRAKGTFSEEQAATLRAEFERVNGHKDCLDRLVFEFGGAFKKGHISRQLKAMGLAKGKISEGQEGRMKVWYEELRGKLDCFEQIADRLDAGFKANQVKRHLRKVGVVAGAGGGKPGSAVSPEQEERLRDLFEDHQSRVDRYDHVAAEMGEGWTGAKVKRQLRKMGVIAGRRPKSDLAFDALLEAQGSGGSPRRSSSAGASGSDGSDSERSASGGESGADADTDSDAGSDGDAAFHDAAEELGEGSDGGAGDGSDDEGGRVAARAAKRHQALAALQGGKRQKQVARDRAASPELLDGVALGSDSKAAASGGGGGDSAATVGRQLPGGVPALLVSKGYDVLGVIGEGTFGRVFLARHSTQPGRFLALKHMKPSQREYEGICATALREAMLLKALSHPNVVSLEGLHISPQELALCLAFPYADTDLYDVIRHHREHQTAMYPHIFKSVMYQLLSGLAYLHANWVLHRDLKPSNILLERQGRLKIADFGLARSVRQPLEPLWNNGVVVTIWYRAPELLLDARHYTGAIDVWAVGCIMAELLLLRPLFQGEERKGSQDAFQDDQLNRIFTALGHPGTQSQWADLESLRHWRDNTGGCRTPKPVHGSVNLKQLLWENSPLLRAFPKPDPVLDLLLSMLRLDPSRRVTAAAALQHEWFTQEPKPSWDNLYLDSVCLFQQRHATPAYPQRAVRPCTLFLLCPMFCPPWSSVYRGSTIMALRPLNREAVSRAATKPAQATPQPVAPPSPARELSLHAAVQQANKHACLAALYACLAAGADVAAEDEYGRQPLHVAAGYNPDPAAATAAIRALVDAGANAAAPAASQGRQPLHYAARNASPAAAAAAVAALLECRGVRVGAVDAQGCTALHWAADNFNSGDAAAAAIQALLAAGAAVLAANNRGATPLHWAATNRDAAAATAAIRALLAAGGRADARDAYGETPLHYIDTNRSGAAAAAAVRALLAAGADVAARDCRGNTPLHAVAAGSPEVDSAAALAAAHALVAAGADTEAANSEGAPPVLLALERQGSAPSAQLLRLLAAPRSEAADGRAGRANDLSSALPLCAATAAAAAPQPAGGSSSGTSGAPPAAAAPPPAAPKYAGLSAEQQRQVDAYLDILLDWNQRMNLTAVNDPGEALERHVNDSLALLPAIERCLAEQAEQRSQRRERRGSTQQAAPSQEFAAWERAGRAPPPAAAAPRPATDAADAAAEAVAAPRLIDVGSGAGLPGIILAIARPEWEITLLDSLQKRCKFTEAAAEAAGVANVRVHWGRAEDAGQDPRLRQRHDVVIARAVAELRVLAELCLPLARVGGHWVAAKGTAPTAEVGGAKAAITKLGGALLGVEDVDSESPEGRRTAVVVAKAKATPAQYPRKPGVPSKKPLRDSIDEEQVEQQQNGRAAAAPNGRRRAPASPPGVLQQAQRLRSPDQAAAAAGGGVPPPAGAACEQQLPWAAGGPPRQLSIAQLQKLTELHVEDAYALGVVESGPELAACLGTDLRDGLREGPEVLAAQAVRYGINVVRPPQEVTFMQLVAEALQDFTILVLLGAGCLSLGLEFAVNKNTGGGEGSWIEGASILAAVCVVVLVTAVNNYQKEQQFRMLQAVSEDVKVRAIRDGRERSLPVHEVLVGDVLLVEAGDILCTDGLLVSGSDVKVDESHLTGEADDVSKDPYARPSLLGGSKVLSGFGRMLVTAVGPNSQSGAIAEMVADGTSAGGGGDGLREETMLQQKLAAYATSIGRFGLGAAGLAFAAMTLRFSYDTFVVGGAAWDWAFLQDYLHFFITGVTILVVAVPEGLPLAVTLALAFSVRRMLADQNLVRHLSAAETMGTATVVCSDKTGTLTQNDMVVCKLWLAGHMLPDLKPYTRHDSRRGGSAGGEQQQGQQQQQQGLAGQALAALDAADAADTVAERESLPPLAEFVLSSASVASVAGSTSVAGSASADTDAEADALASVLQSVTAGSAAPADIVQLLVESIALNSTANIYKDAEGKERRTGNRTEVALLDLARLLGGKPRELRRTQRQLAQVPFSSDRKRMTTASLPPGYDPDGETHLCRIYTKGASEIVLDRCSFVLGPDGTRRRLHGEEKAQLLQTFCEGGQRVLCLAYRDVTMPAGALQPASSLRTTAGSDSEGSTTNGGSPAVPAAGRPGSSGRAVGNSGSAVDSGSAGTSRLSATPASTPVGGGGDWVWDAGSLNTAAADSDEDSVQQPWDESLPLADNLECGLTLLALVGLEDPLRAEVPAAILQCQASGITVKMLTGDNVATATAIARECGILPPPGASMAGWVAMQEAANVATSAGGGWAPPNAAGSSIIAPPPPQGSAGVAGLALLSHDAAAAAHLTGLEGTAACGCGEAAAVEDDTLPAGVVMEGPEFRARVLNADGSINADEFLALWPQLRVLARCSPADKYTIVTGVRSLTKDVVAVTGDGTNDAPALRAANVGFAMNAGTDTAKEAADIVLLDDNFASIVSAVLWGRNVYANITRFLQFQLTINLVAVATAVTGAVVAAESPLTAVQMLWVNLIMDSLASLALATEPPDTRLLAIPPFSQEHEFVDPRTPTVKHIAGQAVYQLAVLYGLIFYAPQLLGIPEHSQVVGPSEHYTLVFNTFVLMQLFNQMNARKILDSSGAWEGLSNAPIFQLILGSELALQIAIVQFGGSWFNTHPLDAREWAVCVGLGATTLGLRELLRRLPYGRWWFALK</sequence>
<feature type="repeat" description="ANK" evidence="12">
    <location>
        <begin position="1907"/>
        <end position="1943"/>
    </location>
</feature>
<dbReference type="HAMAP" id="MF_00074">
    <property type="entry name" value="16SrRNA_methyltr_G"/>
    <property type="match status" value="1"/>
</dbReference>
<feature type="region of interest" description="Disordered" evidence="14">
    <location>
        <begin position="255"/>
        <end position="289"/>
    </location>
</feature>
<dbReference type="InterPro" id="IPR044492">
    <property type="entry name" value="P_typ_ATPase_HD_dom"/>
</dbReference>
<evidence type="ECO:0000256" key="15">
    <source>
        <dbReference type="SAM" id="Phobius"/>
    </source>
</evidence>
<dbReference type="PROSITE" id="PS50011">
    <property type="entry name" value="PROTEIN_KINASE_DOM"/>
    <property type="match status" value="1"/>
</dbReference>
<dbReference type="OrthoDB" id="3352408at2759"/>
<feature type="binding site" evidence="13">
    <location>
        <position position="1343"/>
    </location>
    <ligand>
        <name>ATP</name>
        <dbReference type="ChEBI" id="CHEBI:30616"/>
    </ligand>
</feature>
<keyword evidence="10 15" id="KW-1133">Transmembrane helix</keyword>
<keyword evidence="18" id="KW-1185">Reference proteome</keyword>
<feature type="compositionally biased region" description="Polar residues" evidence="14">
    <location>
        <begin position="3082"/>
        <end position="3102"/>
    </location>
</feature>
<dbReference type="SUPFAM" id="SSF53335">
    <property type="entry name" value="S-adenosyl-L-methionine-dependent methyltransferases"/>
    <property type="match status" value="1"/>
</dbReference>
<feature type="transmembrane region" description="Helical" evidence="15">
    <location>
        <begin position="2536"/>
        <end position="2558"/>
    </location>
</feature>
<feature type="region of interest" description="Disordered" evidence="14">
    <location>
        <begin position="469"/>
        <end position="493"/>
    </location>
</feature>
<keyword evidence="5 13" id="KW-0547">Nucleotide-binding</keyword>
<dbReference type="InterPro" id="IPR001757">
    <property type="entry name" value="P_typ_ATPase"/>
</dbReference>
<feature type="region of interest" description="Disordered" evidence="14">
    <location>
        <begin position="2829"/>
        <end position="2854"/>
    </location>
</feature>
<name>A0A2P6V288_9CHLO</name>
<keyword evidence="2" id="KW-0808">Transferase</keyword>
<keyword evidence="3 15" id="KW-0812">Transmembrane</keyword>
<evidence type="ECO:0000256" key="5">
    <source>
        <dbReference type="ARBA" id="ARBA00022741"/>
    </source>
</evidence>
<evidence type="ECO:0000256" key="10">
    <source>
        <dbReference type="ARBA" id="ARBA00022989"/>
    </source>
</evidence>
<dbReference type="InterPro" id="IPR006068">
    <property type="entry name" value="ATPase_P-typ_cation-transptr_C"/>
</dbReference>
<dbReference type="Gene3D" id="2.70.150.10">
    <property type="entry name" value="Calcium-transporting ATPase, cytoplasmic transduction domain A"/>
    <property type="match status" value="1"/>
</dbReference>
<accession>A0A2P6V288</accession>
<dbReference type="InterPro" id="IPR029063">
    <property type="entry name" value="SAM-dependent_MTases_sf"/>
</dbReference>
<dbReference type="InterPro" id="IPR018303">
    <property type="entry name" value="ATPase_P-typ_P_site"/>
</dbReference>
<dbReference type="InterPro" id="IPR023298">
    <property type="entry name" value="ATPase_P-typ_TM_dom_sf"/>
</dbReference>
<dbReference type="InterPro" id="IPR006906">
    <property type="entry name" value="Timeless_N"/>
</dbReference>
<dbReference type="PROSITE" id="PS00108">
    <property type="entry name" value="PROTEIN_KINASE_ST"/>
    <property type="match status" value="1"/>
</dbReference>
<dbReference type="PROSITE" id="PS50088">
    <property type="entry name" value="ANK_REPEAT"/>
    <property type="match status" value="3"/>
</dbReference>
<dbReference type="GO" id="GO:0008649">
    <property type="term" value="F:rRNA methyltransferase activity"/>
    <property type="evidence" value="ECO:0007669"/>
    <property type="project" value="InterPro"/>
</dbReference>
<dbReference type="Gene3D" id="3.30.200.20">
    <property type="entry name" value="Phosphorylase Kinase, domain 1"/>
    <property type="match status" value="1"/>
</dbReference>
<feature type="region of interest" description="Disordered" evidence="14">
    <location>
        <begin position="3081"/>
        <end position="3149"/>
    </location>
</feature>
<dbReference type="SUPFAM" id="SSF81660">
    <property type="entry name" value="Metal cation-transporting ATPase, ATP-binding domain N"/>
    <property type="match status" value="1"/>
</dbReference>
<dbReference type="SUPFAM" id="SSF48403">
    <property type="entry name" value="Ankyrin repeat"/>
    <property type="match status" value="1"/>
</dbReference>
<feature type="compositionally biased region" description="Acidic residues" evidence="14">
    <location>
        <begin position="658"/>
        <end position="675"/>
    </location>
</feature>
<feature type="compositionally biased region" description="Low complexity" evidence="14">
    <location>
        <begin position="472"/>
        <end position="489"/>
    </location>
</feature>
<dbReference type="InterPro" id="IPR000719">
    <property type="entry name" value="Prot_kinase_dom"/>
</dbReference>
<dbReference type="InterPro" id="IPR008250">
    <property type="entry name" value="ATPase_P-typ_transduc_dom_A_sf"/>
</dbReference>
<dbReference type="InterPro" id="IPR004014">
    <property type="entry name" value="ATPase_P-typ_cation-transptr_N"/>
</dbReference>
<keyword evidence="11 15" id="KW-0472">Membrane</keyword>
<dbReference type="Pfam" id="PF04821">
    <property type="entry name" value="TIMELESS"/>
    <property type="match status" value="1"/>
</dbReference>
<dbReference type="Pfam" id="PF12796">
    <property type="entry name" value="Ank_2"/>
    <property type="match status" value="1"/>
</dbReference>
<dbReference type="Gene3D" id="1.20.1110.10">
    <property type="entry name" value="Calcium-transporting ATPase, transmembrane domain"/>
    <property type="match status" value="2"/>
</dbReference>
<feature type="domain" description="Protein kinase" evidence="16">
    <location>
        <begin position="1313"/>
        <end position="1628"/>
    </location>
</feature>
<feature type="region of interest" description="Disordered" evidence="14">
    <location>
        <begin position="2128"/>
        <end position="2171"/>
    </location>
</feature>
<comment type="caution">
    <text evidence="17">The sequence shown here is derived from an EMBL/GenBank/DDBJ whole genome shotgun (WGS) entry which is preliminary data.</text>
</comment>
<keyword evidence="12" id="KW-0040">ANK repeat</keyword>
<gene>
    <name evidence="17" type="ORF">C2E20_8193</name>
</gene>
<dbReference type="InterPro" id="IPR023214">
    <property type="entry name" value="HAD_sf"/>
</dbReference>
<dbReference type="Pfam" id="PF02527">
    <property type="entry name" value="GidB"/>
    <property type="match status" value="2"/>
</dbReference>
<dbReference type="SUPFAM" id="SSF56112">
    <property type="entry name" value="Protein kinase-like (PK-like)"/>
    <property type="match status" value="1"/>
</dbReference>
<keyword evidence="6" id="KW-0418">Kinase</keyword>
<dbReference type="SMART" id="SM00248">
    <property type="entry name" value="ANK"/>
    <property type="match status" value="6"/>
</dbReference>
<dbReference type="GO" id="GO:0012505">
    <property type="term" value="C:endomembrane system"/>
    <property type="evidence" value="ECO:0007669"/>
    <property type="project" value="UniProtKB-SubCell"/>
</dbReference>
<dbReference type="PANTHER" id="PTHR24093">
    <property type="entry name" value="CATION TRANSPORTING ATPASE"/>
    <property type="match status" value="1"/>
</dbReference>
<evidence type="ECO:0000256" key="8">
    <source>
        <dbReference type="ARBA" id="ARBA00022842"/>
    </source>
</evidence>
<feature type="region of interest" description="Disordered" evidence="14">
    <location>
        <begin position="1162"/>
        <end position="1243"/>
    </location>
</feature>
<dbReference type="SFLD" id="SFLDS00003">
    <property type="entry name" value="Haloacid_Dehalogenase"/>
    <property type="match status" value="1"/>
</dbReference>
<reference evidence="17 18" key="1">
    <citation type="journal article" date="2018" name="Plant J.">
        <title>Genome sequences of Chlorella sorokiniana UTEX 1602 and Micractinium conductrix SAG 241.80: implications to maltose excretion by a green alga.</title>
        <authorList>
            <person name="Arriola M.B."/>
            <person name="Velmurugan N."/>
            <person name="Zhang Y."/>
            <person name="Plunkett M.H."/>
            <person name="Hondzo H."/>
            <person name="Barney B.M."/>
        </authorList>
    </citation>
    <scope>NUCLEOTIDE SEQUENCE [LARGE SCALE GENOMIC DNA]</scope>
    <source>
        <strain evidence="17 18">SAG 241.80</strain>
    </source>
</reference>
<dbReference type="PROSITE" id="PS50297">
    <property type="entry name" value="ANK_REP_REGION"/>
    <property type="match status" value="1"/>
</dbReference>
<feature type="region of interest" description="Disordered" evidence="14">
    <location>
        <begin position="2314"/>
        <end position="2412"/>
    </location>
</feature>
<dbReference type="Gene3D" id="1.10.510.10">
    <property type="entry name" value="Transferase(Phosphotransferase) domain 1"/>
    <property type="match status" value="1"/>
</dbReference>
<dbReference type="SUPFAM" id="SSF81665">
    <property type="entry name" value="Calcium ATPase, transmembrane domain M"/>
    <property type="match status" value="1"/>
</dbReference>
<feature type="compositionally biased region" description="Low complexity" evidence="14">
    <location>
        <begin position="1167"/>
        <end position="1194"/>
    </location>
</feature>
<dbReference type="Pfam" id="PF08282">
    <property type="entry name" value="Hydrolase_3"/>
    <property type="match status" value="1"/>
</dbReference>
<proteinExistence type="inferred from homology"/>
<feature type="region of interest" description="Disordered" evidence="14">
    <location>
        <begin position="2041"/>
        <end position="2073"/>
    </location>
</feature>
<feature type="compositionally biased region" description="Low complexity" evidence="14">
    <location>
        <begin position="2041"/>
        <end position="2058"/>
    </location>
</feature>
<evidence type="ECO:0000313" key="17">
    <source>
        <dbReference type="EMBL" id="PSC68202.1"/>
    </source>
</evidence>
<dbReference type="SUPFAM" id="SSF56784">
    <property type="entry name" value="HAD-like"/>
    <property type="match status" value="1"/>
</dbReference>
<evidence type="ECO:0000313" key="18">
    <source>
        <dbReference type="Proteomes" id="UP000239649"/>
    </source>
</evidence>
<dbReference type="InterPro" id="IPR008271">
    <property type="entry name" value="Ser/Thr_kinase_AS"/>
</dbReference>
<feature type="compositionally biased region" description="Basic and acidic residues" evidence="14">
    <location>
        <begin position="255"/>
        <end position="266"/>
    </location>
</feature>
<dbReference type="Gene3D" id="3.40.50.1000">
    <property type="entry name" value="HAD superfamily/HAD-like"/>
    <property type="match status" value="3"/>
</dbReference>
<evidence type="ECO:0000256" key="12">
    <source>
        <dbReference type="PROSITE-ProRule" id="PRU00023"/>
    </source>
</evidence>
<dbReference type="InterPro" id="IPR003682">
    <property type="entry name" value="rRNA_ssu_MeTfrase_G"/>
</dbReference>
<feature type="region of interest" description="Disordered" evidence="14">
    <location>
        <begin position="941"/>
        <end position="964"/>
    </location>
</feature>
<feature type="region of interest" description="Disordered" evidence="14">
    <location>
        <begin position="871"/>
        <end position="896"/>
    </location>
</feature>
<feature type="compositionally biased region" description="Gly residues" evidence="14">
    <location>
        <begin position="875"/>
        <end position="886"/>
    </location>
</feature>
<keyword evidence="7 13" id="KW-0067">ATP-binding</keyword>
<dbReference type="InterPro" id="IPR059000">
    <property type="entry name" value="ATPase_P-type_domA"/>
</dbReference>
<feature type="compositionally biased region" description="Low complexity" evidence="14">
    <location>
        <begin position="268"/>
        <end position="289"/>
    </location>
</feature>
<feature type="compositionally biased region" description="Polar residues" evidence="14">
    <location>
        <begin position="3121"/>
        <end position="3142"/>
    </location>
</feature>
<dbReference type="Pfam" id="PF13246">
    <property type="entry name" value="Cation_ATPase"/>
    <property type="match status" value="1"/>
</dbReference>
<dbReference type="NCBIfam" id="TIGR00138">
    <property type="entry name" value="rsmG_gidB"/>
    <property type="match status" value="1"/>
</dbReference>
<dbReference type="SFLD" id="SFLDG00002">
    <property type="entry name" value="C1.7:_P-type_atpase_like"/>
    <property type="match status" value="1"/>
</dbReference>
<dbReference type="GO" id="GO:0005737">
    <property type="term" value="C:cytoplasm"/>
    <property type="evidence" value="ECO:0007669"/>
    <property type="project" value="InterPro"/>
</dbReference>
<dbReference type="InterPro" id="IPR023299">
    <property type="entry name" value="ATPase_P-typ_cyto_dom_N"/>
</dbReference>
<evidence type="ECO:0000259" key="16">
    <source>
        <dbReference type="PROSITE" id="PS50011"/>
    </source>
</evidence>
<dbReference type="GO" id="GO:0005388">
    <property type="term" value="F:P-type calcium transporter activity"/>
    <property type="evidence" value="ECO:0007669"/>
    <property type="project" value="TreeGrafter"/>
</dbReference>
<evidence type="ECO:0000256" key="11">
    <source>
        <dbReference type="ARBA" id="ARBA00023136"/>
    </source>
</evidence>
<dbReference type="Pfam" id="PF00690">
    <property type="entry name" value="Cation_ATPase_N"/>
    <property type="match status" value="1"/>
</dbReference>
<feature type="repeat" description="ANK" evidence="12">
    <location>
        <begin position="1870"/>
        <end position="1906"/>
    </location>
</feature>
<dbReference type="CDD" id="cd02440">
    <property type="entry name" value="AdoMet_MTases"/>
    <property type="match status" value="1"/>
</dbReference>
<dbReference type="SMART" id="SM00220">
    <property type="entry name" value="S_TKc"/>
    <property type="match status" value="1"/>
</dbReference>
<evidence type="ECO:0000256" key="6">
    <source>
        <dbReference type="ARBA" id="ARBA00022777"/>
    </source>
</evidence>
<dbReference type="Gene3D" id="3.40.1110.10">
    <property type="entry name" value="Calcium-transporting ATPase, cytoplasmic domain N"/>
    <property type="match status" value="3"/>
</dbReference>
<dbReference type="GO" id="GO:0005524">
    <property type="term" value="F:ATP binding"/>
    <property type="evidence" value="ECO:0007669"/>
    <property type="project" value="UniProtKB-UniRule"/>
</dbReference>
<feature type="repeat" description="ANK" evidence="12">
    <location>
        <begin position="1832"/>
        <end position="1869"/>
    </location>
</feature>
<feature type="compositionally biased region" description="Basic and acidic residues" evidence="14">
    <location>
        <begin position="734"/>
        <end position="744"/>
    </location>
</feature>
<evidence type="ECO:0000256" key="13">
    <source>
        <dbReference type="PROSITE-ProRule" id="PRU10141"/>
    </source>
</evidence>
<dbReference type="Proteomes" id="UP000239649">
    <property type="component" value="Unassembled WGS sequence"/>
</dbReference>
<feature type="compositionally biased region" description="Low complexity" evidence="14">
    <location>
        <begin position="2842"/>
        <end position="2854"/>
    </location>
</feature>
<feature type="compositionally biased region" description="Acidic residues" evidence="14">
    <location>
        <begin position="1195"/>
        <end position="1205"/>
    </location>
</feature>
<dbReference type="Gene3D" id="3.40.50.150">
    <property type="entry name" value="Vaccinia Virus protein VP39"/>
    <property type="match status" value="1"/>
</dbReference>
<dbReference type="GO" id="GO:0005886">
    <property type="term" value="C:plasma membrane"/>
    <property type="evidence" value="ECO:0007669"/>
    <property type="project" value="TreeGrafter"/>
</dbReference>
<evidence type="ECO:0000256" key="2">
    <source>
        <dbReference type="ARBA" id="ARBA00022679"/>
    </source>
</evidence>
<keyword evidence="9" id="KW-1278">Translocase</keyword>
<dbReference type="Pfam" id="PF00069">
    <property type="entry name" value="Pkinase"/>
    <property type="match status" value="1"/>
</dbReference>
<dbReference type="EMBL" id="LHPF02000040">
    <property type="protein sequence ID" value="PSC68202.1"/>
    <property type="molecule type" value="Genomic_DNA"/>
</dbReference>
<dbReference type="SFLD" id="SFLDF00027">
    <property type="entry name" value="p-type_atpase"/>
    <property type="match status" value="1"/>
</dbReference>
<evidence type="ECO:0000256" key="3">
    <source>
        <dbReference type="ARBA" id="ARBA00022692"/>
    </source>
</evidence>
<evidence type="ECO:0000256" key="7">
    <source>
        <dbReference type="ARBA" id="ARBA00022840"/>
    </source>
</evidence>
<evidence type="ECO:0000256" key="4">
    <source>
        <dbReference type="ARBA" id="ARBA00022723"/>
    </source>
</evidence>
<protein>
    <submittedName>
        <fullName evidence="17">Calcium-translocating P-type PMCA-type</fullName>
    </submittedName>
</protein>
<dbReference type="GO" id="GO:0046872">
    <property type="term" value="F:metal ion binding"/>
    <property type="evidence" value="ECO:0007669"/>
    <property type="project" value="UniProtKB-KW"/>
</dbReference>
<evidence type="ECO:0000256" key="9">
    <source>
        <dbReference type="ARBA" id="ARBA00022967"/>
    </source>
</evidence>
<comment type="subcellular location">
    <subcellularLocation>
        <location evidence="1">Endomembrane system</location>
        <topology evidence="1">Multi-pass membrane protein</topology>
    </subcellularLocation>
</comment>
<organism evidence="17 18">
    <name type="scientific">Micractinium conductrix</name>
    <dbReference type="NCBI Taxonomy" id="554055"/>
    <lineage>
        <taxon>Eukaryota</taxon>
        <taxon>Viridiplantae</taxon>
        <taxon>Chlorophyta</taxon>
        <taxon>core chlorophytes</taxon>
        <taxon>Trebouxiophyceae</taxon>
        <taxon>Chlorellales</taxon>
        <taxon>Chlorellaceae</taxon>
        <taxon>Chlorella clade</taxon>
        <taxon>Micractinium</taxon>
    </lineage>
</organism>
<evidence type="ECO:0000256" key="14">
    <source>
        <dbReference type="SAM" id="MobiDB-lite"/>
    </source>
</evidence>
<evidence type="ECO:0000256" key="1">
    <source>
        <dbReference type="ARBA" id="ARBA00004127"/>
    </source>
</evidence>
<dbReference type="PROSITE" id="PS00107">
    <property type="entry name" value="PROTEIN_KINASE_ATP"/>
    <property type="match status" value="1"/>
</dbReference>
<dbReference type="SUPFAM" id="SSF81653">
    <property type="entry name" value="Calcium ATPase, transduction domain A"/>
    <property type="match status" value="1"/>
</dbReference>
<dbReference type="PRINTS" id="PR00119">
    <property type="entry name" value="CATATPASE"/>
</dbReference>
<keyword evidence="8" id="KW-0460">Magnesium</keyword>
<dbReference type="FunFam" id="1.10.510.10:FF:000785">
    <property type="entry name" value="CMGC/CDK/CDK8 protein kinase"/>
    <property type="match status" value="1"/>
</dbReference>
<dbReference type="NCBIfam" id="TIGR01494">
    <property type="entry name" value="ATPase_P-type"/>
    <property type="match status" value="2"/>
</dbReference>
<feature type="region of interest" description="Disordered" evidence="14">
    <location>
        <begin position="636"/>
        <end position="744"/>
    </location>
</feature>
<dbReference type="Pfam" id="PF00122">
    <property type="entry name" value="E1-E2_ATPase"/>
    <property type="match status" value="1"/>
</dbReference>
<dbReference type="PANTHER" id="PTHR24093:SF369">
    <property type="entry name" value="CALCIUM-TRANSPORTING ATPASE"/>
    <property type="match status" value="1"/>
</dbReference>
<keyword evidence="4" id="KW-0479">Metal-binding</keyword>
<dbReference type="InterPro" id="IPR036412">
    <property type="entry name" value="HAD-like_sf"/>
</dbReference>
<dbReference type="InterPro" id="IPR036770">
    <property type="entry name" value="Ankyrin_rpt-contain_sf"/>
</dbReference>
<dbReference type="Pfam" id="PF00689">
    <property type="entry name" value="Cation_ATPase_C"/>
    <property type="match status" value="1"/>
</dbReference>
<dbReference type="GO" id="GO:0004672">
    <property type="term" value="F:protein kinase activity"/>
    <property type="evidence" value="ECO:0007669"/>
    <property type="project" value="InterPro"/>
</dbReference>
<dbReference type="GO" id="GO:0016887">
    <property type="term" value="F:ATP hydrolysis activity"/>
    <property type="evidence" value="ECO:0007669"/>
    <property type="project" value="InterPro"/>
</dbReference>
<dbReference type="STRING" id="554055.A0A2P6V288"/>
<feature type="region of interest" description="Disordered" evidence="14">
    <location>
        <begin position="2990"/>
        <end position="3009"/>
    </location>
</feature>
<dbReference type="InterPro" id="IPR011009">
    <property type="entry name" value="Kinase-like_dom_sf"/>
</dbReference>
<dbReference type="PROSITE" id="PS00154">
    <property type="entry name" value="ATPASE_E1_E2"/>
    <property type="match status" value="1"/>
</dbReference>
<feature type="transmembrane region" description="Helical" evidence="15">
    <location>
        <begin position="2696"/>
        <end position="2722"/>
    </location>
</feature>
<dbReference type="Gene3D" id="1.25.40.20">
    <property type="entry name" value="Ankyrin repeat-containing domain"/>
    <property type="match status" value="3"/>
</dbReference>